<evidence type="ECO:0000313" key="3">
    <source>
        <dbReference type="Proteomes" id="UP000548582"/>
    </source>
</evidence>
<organism evidence="2 3">
    <name type="scientific">Neoroseomonas marina</name>
    <dbReference type="NCBI Taxonomy" id="1232220"/>
    <lineage>
        <taxon>Bacteria</taxon>
        <taxon>Pseudomonadati</taxon>
        <taxon>Pseudomonadota</taxon>
        <taxon>Alphaproteobacteria</taxon>
        <taxon>Acetobacterales</taxon>
        <taxon>Acetobacteraceae</taxon>
        <taxon>Neoroseomonas</taxon>
    </lineage>
</organism>
<evidence type="ECO:0000313" key="2">
    <source>
        <dbReference type="EMBL" id="NMJ40313.1"/>
    </source>
</evidence>
<comment type="caution">
    <text evidence="2">The sequence shown here is derived from an EMBL/GenBank/DDBJ whole genome shotgun (WGS) entry which is preliminary data.</text>
</comment>
<gene>
    <name evidence="2" type="ORF">GWK16_03615</name>
</gene>
<dbReference type="Proteomes" id="UP000548582">
    <property type="component" value="Unassembled WGS sequence"/>
</dbReference>
<feature type="compositionally biased region" description="Basic and acidic residues" evidence="1">
    <location>
        <begin position="1"/>
        <end position="23"/>
    </location>
</feature>
<protein>
    <submittedName>
        <fullName evidence="2">Uncharacterized protein</fullName>
    </submittedName>
</protein>
<dbReference type="AlphaFoldDB" id="A0A848EA14"/>
<evidence type="ECO:0000256" key="1">
    <source>
        <dbReference type="SAM" id="MobiDB-lite"/>
    </source>
</evidence>
<reference evidence="2 3" key="1">
    <citation type="submission" date="2020-03" db="EMBL/GenBank/DDBJ databases">
        <authorList>
            <person name="Sun Q."/>
        </authorList>
    </citation>
    <scope>NUCLEOTIDE SEQUENCE [LARGE SCALE GENOMIC DNA]</scope>
    <source>
        <strain evidence="2 3">JC162</strain>
    </source>
</reference>
<accession>A0A848EA14</accession>
<feature type="region of interest" description="Disordered" evidence="1">
    <location>
        <begin position="1"/>
        <end position="27"/>
    </location>
</feature>
<name>A0A848EA14_9PROT</name>
<proteinExistence type="predicted"/>
<dbReference type="RefSeq" id="WP_170052568.1">
    <property type="nucleotide sequence ID" value="NZ_JABBKX010000001.1"/>
</dbReference>
<dbReference type="EMBL" id="JABBKX010000001">
    <property type="protein sequence ID" value="NMJ40313.1"/>
    <property type="molecule type" value="Genomic_DNA"/>
</dbReference>
<sequence length="74" mass="7389">MDPRIPVDEAALHAVEEERRRQTGDNVEAGLDGAADIVDLTLDGALAVVADGAVAVAEGAVNLVGAVIGGLLEG</sequence>
<keyword evidence="3" id="KW-1185">Reference proteome</keyword>